<dbReference type="Proteomes" id="UP000678679">
    <property type="component" value="Chromosome 2"/>
</dbReference>
<dbReference type="EMBL" id="CP076133">
    <property type="protein sequence ID" value="QWG04185.1"/>
    <property type="molecule type" value="Genomic_DNA"/>
</dbReference>
<dbReference type="PANTHER" id="PTHR41317">
    <property type="entry name" value="PD-(D_E)XK NUCLEASE FAMILY TRANSPOSASE"/>
    <property type="match status" value="1"/>
</dbReference>
<gene>
    <name evidence="1" type="ORF">KMW28_25165</name>
</gene>
<keyword evidence="2" id="KW-1185">Reference proteome</keyword>
<dbReference type="KEGG" id="fya:KMW28_25165"/>
<reference evidence="1 2" key="1">
    <citation type="submission" date="2021-05" db="EMBL/GenBank/DDBJ databases">
        <title>Comparative genomic studies on the polysaccharide-degrading batcterial strains of the Flammeovirga genus.</title>
        <authorList>
            <person name="Zewei F."/>
            <person name="Zheng Z."/>
            <person name="Yu L."/>
            <person name="Ruyue G."/>
            <person name="Yanhong M."/>
            <person name="Yuanyuan C."/>
            <person name="Jingyan G."/>
            <person name="Wenjun H."/>
        </authorList>
    </citation>
    <scope>NUCLEOTIDE SEQUENCE [LARGE SCALE GENOMIC DNA]</scope>
    <source>
        <strain evidence="1 2">NBRC:100898</strain>
    </source>
</reference>
<organism evidence="1 2">
    <name type="scientific">Flammeovirga yaeyamensis</name>
    <dbReference type="NCBI Taxonomy" id="367791"/>
    <lineage>
        <taxon>Bacteria</taxon>
        <taxon>Pseudomonadati</taxon>
        <taxon>Bacteroidota</taxon>
        <taxon>Cytophagia</taxon>
        <taxon>Cytophagales</taxon>
        <taxon>Flammeovirgaceae</taxon>
        <taxon>Flammeovirga</taxon>
    </lineage>
</organism>
<protein>
    <submittedName>
        <fullName evidence="1">Rpn family recombination-promoting nuclease/putative transposase</fullName>
    </submittedName>
</protein>
<dbReference type="PANTHER" id="PTHR41317:SF1">
    <property type="entry name" value="PD-(D_E)XK NUCLEASE FAMILY TRANSPOSASE"/>
    <property type="match status" value="1"/>
</dbReference>
<accession>A0AAX1N9G7</accession>
<dbReference type="AlphaFoldDB" id="A0AAX1N9G7"/>
<evidence type="ECO:0000313" key="2">
    <source>
        <dbReference type="Proteomes" id="UP000678679"/>
    </source>
</evidence>
<dbReference type="RefSeq" id="WP_169663673.1">
    <property type="nucleotide sequence ID" value="NZ_CP076133.1"/>
</dbReference>
<name>A0AAX1N9G7_9BACT</name>
<sequence length="115" mass="13303">MDTILPQEEKEYIFKKVFEITEYTALDKEDQLRYEEDLKIFRDYLNTLDTAVAKGRKEGKEEGLKEGKEEGLKEGVKKKALETVQKALKLGLPVEQISLLTGLTIEEIEKVKREL</sequence>
<evidence type="ECO:0000313" key="1">
    <source>
        <dbReference type="EMBL" id="QWG04185.1"/>
    </source>
</evidence>
<proteinExistence type="predicted"/>